<reference evidence="1" key="2">
    <citation type="submission" date="2018-03" db="EMBL/GenBank/DDBJ databases">
        <title>The Triticum urartu genome reveals the dynamic nature of wheat genome evolution.</title>
        <authorList>
            <person name="Ling H."/>
            <person name="Ma B."/>
            <person name="Shi X."/>
            <person name="Liu H."/>
            <person name="Dong L."/>
            <person name="Sun H."/>
            <person name="Cao Y."/>
            <person name="Gao Q."/>
            <person name="Zheng S."/>
            <person name="Li Y."/>
            <person name="Yu Y."/>
            <person name="Du H."/>
            <person name="Qi M."/>
            <person name="Li Y."/>
            <person name="Yu H."/>
            <person name="Cui Y."/>
            <person name="Wang N."/>
            <person name="Chen C."/>
            <person name="Wu H."/>
            <person name="Zhao Y."/>
            <person name="Zhang J."/>
            <person name="Li Y."/>
            <person name="Zhou W."/>
            <person name="Zhang B."/>
            <person name="Hu W."/>
            <person name="Eijk M."/>
            <person name="Tang J."/>
            <person name="Witsenboer H."/>
            <person name="Zhao S."/>
            <person name="Li Z."/>
            <person name="Zhang A."/>
            <person name="Wang D."/>
            <person name="Liang C."/>
        </authorList>
    </citation>
    <scope>NUCLEOTIDE SEQUENCE [LARGE SCALE GENOMIC DNA]</scope>
    <source>
        <strain evidence="1">cv. G1812</strain>
    </source>
</reference>
<accession>A0A8R7QX03</accession>
<dbReference type="EnsemblPlants" id="TuG1812G0700002099.01.T08">
    <property type="protein sequence ID" value="TuG1812G0700002099.01.T08"/>
    <property type="gene ID" value="TuG1812G0700002099.01"/>
</dbReference>
<protein>
    <submittedName>
        <fullName evidence="1">Uncharacterized protein</fullName>
    </submittedName>
</protein>
<dbReference type="Proteomes" id="UP000015106">
    <property type="component" value="Chromosome 7"/>
</dbReference>
<proteinExistence type="predicted"/>
<reference evidence="2" key="1">
    <citation type="journal article" date="2013" name="Nature">
        <title>Draft genome of the wheat A-genome progenitor Triticum urartu.</title>
        <authorList>
            <person name="Ling H.Q."/>
            <person name="Zhao S."/>
            <person name="Liu D."/>
            <person name="Wang J."/>
            <person name="Sun H."/>
            <person name="Zhang C."/>
            <person name="Fan H."/>
            <person name="Li D."/>
            <person name="Dong L."/>
            <person name="Tao Y."/>
            <person name="Gao C."/>
            <person name="Wu H."/>
            <person name="Li Y."/>
            <person name="Cui Y."/>
            <person name="Guo X."/>
            <person name="Zheng S."/>
            <person name="Wang B."/>
            <person name="Yu K."/>
            <person name="Liang Q."/>
            <person name="Yang W."/>
            <person name="Lou X."/>
            <person name="Chen J."/>
            <person name="Feng M."/>
            <person name="Jian J."/>
            <person name="Zhang X."/>
            <person name="Luo G."/>
            <person name="Jiang Y."/>
            <person name="Liu J."/>
            <person name="Wang Z."/>
            <person name="Sha Y."/>
            <person name="Zhang B."/>
            <person name="Wu H."/>
            <person name="Tang D."/>
            <person name="Shen Q."/>
            <person name="Xue P."/>
            <person name="Zou S."/>
            <person name="Wang X."/>
            <person name="Liu X."/>
            <person name="Wang F."/>
            <person name="Yang Y."/>
            <person name="An X."/>
            <person name="Dong Z."/>
            <person name="Zhang K."/>
            <person name="Zhang X."/>
            <person name="Luo M.C."/>
            <person name="Dvorak J."/>
            <person name="Tong Y."/>
            <person name="Wang J."/>
            <person name="Yang H."/>
            <person name="Li Z."/>
            <person name="Wang D."/>
            <person name="Zhang A."/>
            <person name="Wang J."/>
        </authorList>
    </citation>
    <scope>NUCLEOTIDE SEQUENCE</scope>
    <source>
        <strain evidence="2">cv. G1812</strain>
    </source>
</reference>
<keyword evidence="2" id="KW-1185">Reference proteome</keyword>
<organism evidence="1 2">
    <name type="scientific">Triticum urartu</name>
    <name type="common">Red wild einkorn</name>
    <name type="synonym">Crithodium urartu</name>
    <dbReference type="NCBI Taxonomy" id="4572"/>
    <lineage>
        <taxon>Eukaryota</taxon>
        <taxon>Viridiplantae</taxon>
        <taxon>Streptophyta</taxon>
        <taxon>Embryophyta</taxon>
        <taxon>Tracheophyta</taxon>
        <taxon>Spermatophyta</taxon>
        <taxon>Magnoliopsida</taxon>
        <taxon>Liliopsida</taxon>
        <taxon>Poales</taxon>
        <taxon>Poaceae</taxon>
        <taxon>BOP clade</taxon>
        <taxon>Pooideae</taxon>
        <taxon>Triticodae</taxon>
        <taxon>Triticeae</taxon>
        <taxon>Triticinae</taxon>
        <taxon>Triticum</taxon>
    </lineage>
</organism>
<evidence type="ECO:0000313" key="2">
    <source>
        <dbReference type="Proteomes" id="UP000015106"/>
    </source>
</evidence>
<evidence type="ECO:0000313" key="1">
    <source>
        <dbReference type="EnsemblPlants" id="TuG1812G0700002099.01.T08"/>
    </source>
</evidence>
<dbReference type="Gramene" id="TuG1812G0700002099.01.T08">
    <property type="protein sequence ID" value="TuG1812G0700002099.01.T08"/>
    <property type="gene ID" value="TuG1812G0700002099.01"/>
</dbReference>
<dbReference type="AlphaFoldDB" id="A0A8R7QX03"/>
<sequence length="108" mass="12217">MFPLGIPNLVRSHGRWLIDGLCLVLHDKLELLMLQLQPDGHVGGAMWQPYPQEPHPPQVGTRYCTSSHTKRGCNPSLFSGRVHRGQKYIDGNDDTLSLKLTEMMTPFH</sequence>
<name>A0A8R7QX03_TRIUA</name>
<reference evidence="1" key="3">
    <citation type="submission" date="2022-06" db="UniProtKB">
        <authorList>
            <consortium name="EnsemblPlants"/>
        </authorList>
    </citation>
    <scope>IDENTIFICATION</scope>
</reference>